<evidence type="ECO:0000256" key="2">
    <source>
        <dbReference type="ARBA" id="ARBA00023125"/>
    </source>
</evidence>
<organism evidence="5 6">
    <name type="scientific">Devosia salina</name>
    <dbReference type="NCBI Taxonomy" id="2860336"/>
    <lineage>
        <taxon>Bacteria</taxon>
        <taxon>Pseudomonadati</taxon>
        <taxon>Pseudomonadota</taxon>
        <taxon>Alphaproteobacteria</taxon>
        <taxon>Hyphomicrobiales</taxon>
        <taxon>Devosiaceae</taxon>
        <taxon>Devosia</taxon>
    </lineage>
</organism>
<evidence type="ECO:0000259" key="4">
    <source>
        <dbReference type="PROSITE" id="PS50949"/>
    </source>
</evidence>
<protein>
    <submittedName>
        <fullName evidence="5">GntR family transcriptional regulator</fullName>
    </submittedName>
</protein>
<dbReference type="InterPro" id="IPR008920">
    <property type="entry name" value="TF_FadR/GntR_C"/>
</dbReference>
<dbReference type="InterPro" id="IPR011711">
    <property type="entry name" value="GntR_C"/>
</dbReference>
<gene>
    <name evidence="5" type="ORF">K1X15_11110</name>
</gene>
<dbReference type="SUPFAM" id="SSF48008">
    <property type="entry name" value="GntR ligand-binding domain-like"/>
    <property type="match status" value="1"/>
</dbReference>
<name>A0ABX8W933_9HYPH</name>
<keyword evidence="2" id="KW-0238">DNA-binding</keyword>
<dbReference type="SMART" id="SM00895">
    <property type="entry name" value="FCD"/>
    <property type="match status" value="1"/>
</dbReference>
<evidence type="ECO:0000256" key="1">
    <source>
        <dbReference type="ARBA" id="ARBA00023015"/>
    </source>
</evidence>
<evidence type="ECO:0000313" key="6">
    <source>
        <dbReference type="Proteomes" id="UP000825799"/>
    </source>
</evidence>
<keyword evidence="6" id="KW-1185">Reference proteome</keyword>
<dbReference type="SMART" id="SM00345">
    <property type="entry name" value="HTH_GNTR"/>
    <property type="match status" value="1"/>
</dbReference>
<dbReference type="Gene3D" id="1.10.10.10">
    <property type="entry name" value="Winged helix-like DNA-binding domain superfamily/Winged helix DNA-binding domain"/>
    <property type="match status" value="1"/>
</dbReference>
<dbReference type="InterPro" id="IPR036390">
    <property type="entry name" value="WH_DNA-bd_sf"/>
</dbReference>
<dbReference type="PANTHER" id="PTHR43537:SF24">
    <property type="entry name" value="GLUCONATE OPERON TRANSCRIPTIONAL REPRESSOR"/>
    <property type="match status" value="1"/>
</dbReference>
<keyword evidence="3" id="KW-0804">Transcription</keyword>
<dbReference type="RefSeq" id="WP_220303670.1">
    <property type="nucleotide sequence ID" value="NZ_CP080590.1"/>
</dbReference>
<keyword evidence="1" id="KW-0805">Transcription regulation</keyword>
<dbReference type="Gene3D" id="1.20.120.530">
    <property type="entry name" value="GntR ligand-binding domain-like"/>
    <property type="match status" value="1"/>
</dbReference>
<dbReference type="PROSITE" id="PS50949">
    <property type="entry name" value="HTH_GNTR"/>
    <property type="match status" value="1"/>
</dbReference>
<dbReference type="PRINTS" id="PR00033">
    <property type="entry name" value="HTHASNC"/>
</dbReference>
<dbReference type="EMBL" id="CP080590">
    <property type="protein sequence ID" value="QYO75206.1"/>
    <property type="molecule type" value="Genomic_DNA"/>
</dbReference>
<dbReference type="InterPro" id="IPR036388">
    <property type="entry name" value="WH-like_DNA-bd_sf"/>
</dbReference>
<evidence type="ECO:0000313" key="5">
    <source>
        <dbReference type="EMBL" id="QYO75206.1"/>
    </source>
</evidence>
<feature type="domain" description="HTH gntR-type" evidence="4">
    <location>
        <begin position="15"/>
        <end position="82"/>
    </location>
</feature>
<proteinExistence type="predicted"/>
<sequence length="224" mass="24860">MTVATESRVTIRRPQRLGEEVYNAIYSQLMSLEIPPGGRISVDALVRELGVSQTPIREALSRLEAQGLVTKTHLIGYTATNQIDRNKLAQLYDLRLLLEPFAAGQAAEKMSDEAIGELEQLALDMGGISPGGSRNAYSEFARKDAAFHDKIAEGSGNELVQEALSRLYVHVHLFRLYYHTRATSTAINEHEQIIAAIRARNSADAEAAMRQHILESRNRFLSEA</sequence>
<dbReference type="SUPFAM" id="SSF46785">
    <property type="entry name" value="Winged helix' DNA-binding domain"/>
    <property type="match status" value="1"/>
</dbReference>
<dbReference type="PANTHER" id="PTHR43537">
    <property type="entry name" value="TRANSCRIPTIONAL REGULATOR, GNTR FAMILY"/>
    <property type="match status" value="1"/>
</dbReference>
<dbReference type="Pfam" id="PF00392">
    <property type="entry name" value="GntR"/>
    <property type="match status" value="1"/>
</dbReference>
<dbReference type="InterPro" id="IPR000485">
    <property type="entry name" value="AsnC-type_HTH_dom"/>
</dbReference>
<dbReference type="Proteomes" id="UP000825799">
    <property type="component" value="Chromosome"/>
</dbReference>
<accession>A0ABX8W933</accession>
<dbReference type="Pfam" id="PF07729">
    <property type="entry name" value="FCD"/>
    <property type="match status" value="1"/>
</dbReference>
<evidence type="ECO:0000256" key="3">
    <source>
        <dbReference type="ARBA" id="ARBA00023163"/>
    </source>
</evidence>
<dbReference type="InterPro" id="IPR000524">
    <property type="entry name" value="Tscrpt_reg_HTH_GntR"/>
</dbReference>
<reference evidence="5 6" key="1">
    <citation type="submission" date="2021-08" db="EMBL/GenBank/DDBJ databases">
        <title>Devosia salina sp. nov., isolated from the South China Sea sediment.</title>
        <authorList>
            <person name="Zhou Z."/>
        </authorList>
    </citation>
    <scope>NUCLEOTIDE SEQUENCE [LARGE SCALE GENOMIC DNA]</scope>
    <source>
        <strain evidence="5 6">SCS-3</strain>
    </source>
</reference>